<evidence type="ECO:0000313" key="3">
    <source>
        <dbReference type="EMBL" id="NPU64330.1"/>
    </source>
</evidence>
<protein>
    <recommendedName>
        <fullName evidence="5">FIST domain containing protein</fullName>
    </recommendedName>
</protein>
<accession>A0ABX2C9L2</accession>
<dbReference type="InterPro" id="IPR019494">
    <property type="entry name" value="FIST_C"/>
</dbReference>
<organism evidence="3 4">
    <name type="scientific">Bradyrhizobium aeschynomenes</name>
    <dbReference type="NCBI Taxonomy" id="2734909"/>
    <lineage>
        <taxon>Bacteria</taxon>
        <taxon>Pseudomonadati</taxon>
        <taxon>Pseudomonadota</taxon>
        <taxon>Alphaproteobacteria</taxon>
        <taxon>Hyphomicrobiales</taxon>
        <taxon>Nitrobacteraceae</taxon>
        <taxon>Bradyrhizobium</taxon>
    </lineage>
</organism>
<feature type="domain" description="FIST" evidence="1">
    <location>
        <begin position="38"/>
        <end position="239"/>
    </location>
</feature>
<reference evidence="3" key="1">
    <citation type="submission" date="2020-05" db="EMBL/GenBank/DDBJ databases">
        <title>Nod-independent and nitrogen-fixing Bradyrhizobium aeschynomene sp. nov. isolated from nodules of Aeschynomene indica.</title>
        <authorList>
            <person name="Zhang Z."/>
        </authorList>
    </citation>
    <scope>NUCLEOTIDE SEQUENCE</scope>
    <source>
        <strain evidence="3">83012</strain>
    </source>
</reference>
<dbReference type="PANTHER" id="PTHR40252">
    <property type="entry name" value="BLR0328 PROTEIN"/>
    <property type="match status" value="1"/>
</dbReference>
<sequence>MGNADPRPARPSGVIAAKSKAATEAAAVADICGQLPADGLAMVLIFLSPHYDPNAFMSEMTIRLADIPVYGCTTAGELSPDGWDDNSVVALGFAADDFTVFAQPIFGLSGFRVDEGRRLGLQLRQDLSQHEGRDGESVFGLVLIDGMCQREEAIMSAIYASLDNIPLVGGSAGDGLRFEQTWVFHDGKAHTDMAVLILIRTSLPFRLFKCDNFEPTSTKMVVTEADLEQRIVKQLNAEPAAEEYCRAIGIADSELDPFLFAAHPVLVRVGGSYFARSIQRVSPDGSLRFFCAIDEGMVLTAARSRNSVAAAREMLAEVRDDIGEVSIFIGFECILRRLDAEQHQFAREMSELYRENRIVGFHTYGEQYGSMHVNQTLTGVAIGKRPGAQQ</sequence>
<evidence type="ECO:0008006" key="5">
    <source>
        <dbReference type="Google" id="ProtNLM"/>
    </source>
</evidence>
<evidence type="ECO:0000259" key="1">
    <source>
        <dbReference type="SMART" id="SM00897"/>
    </source>
</evidence>
<dbReference type="PANTHER" id="PTHR40252:SF2">
    <property type="entry name" value="BLR0328 PROTEIN"/>
    <property type="match status" value="1"/>
</dbReference>
<dbReference type="EMBL" id="JABFDN010000001">
    <property type="protein sequence ID" value="NPU64330.1"/>
    <property type="molecule type" value="Genomic_DNA"/>
</dbReference>
<dbReference type="RefSeq" id="WP_172109388.1">
    <property type="nucleotide sequence ID" value="NZ_JABFDM010000013.1"/>
</dbReference>
<dbReference type="SMART" id="SM01204">
    <property type="entry name" value="FIST_C"/>
    <property type="match status" value="1"/>
</dbReference>
<dbReference type="SMART" id="SM00897">
    <property type="entry name" value="FIST"/>
    <property type="match status" value="1"/>
</dbReference>
<dbReference type="Proteomes" id="UP000886476">
    <property type="component" value="Unassembled WGS sequence"/>
</dbReference>
<dbReference type="Pfam" id="PF10442">
    <property type="entry name" value="FIST_C"/>
    <property type="match status" value="1"/>
</dbReference>
<dbReference type="Pfam" id="PF08495">
    <property type="entry name" value="FIST"/>
    <property type="match status" value="1"/>
</dbReference>
<comment type="caution">
    <text evidence="3">The sequence shown here is derived from an EMBL/GenBank/DDBJ whole genome shotgun (WGS) entry which is preliminary data.</text>
</comment>
<dbReference type="InterPro" id="IPR013702">
    <property type="entry name" value="FIST_domain_N"/>
</dbReference>
<evidence type="ECO:0000259" key="2">
    <source>
        <dbReference type="SMART" id="SM01204"/>
    </source>
</evidence>
<keyword evidence="4" id="KW-1185">Reference proteome</keyword>
<feature type="domain" description="FIST C-domain" evidence="2">
    <location>
        <begin position="240"/>
        <end position="370"/>
    </location>
</feature>
<proteinExistence type="predicted"/>
<evidence type="ECO:0000313" key="4">
    <source>
        <dbReference type="Proteomes" id="UP000886476"/>
    </source>
</evidence>
<gene>
    <name evidence="3" type="ORF">HL667_04905</name>
</gene>
<name>A0ABX2C9L2_9BRAD</name>